<dbReference type="EMBL" id="CM023471">
    <property type="protein sequence ID" value="KAH7965860.1"/>
    <property type="molecule type" value="Genomic_DNA"/>
</dbReference>
<proteinExistence type="predicted"/>
<comment type="caution">
    <text evidence="1">The sequence shown here is derived from an EMBL/GenBank/DDBJ whole genome shotgun (WGS) entry which is preliminary data.</text>
</comment>
<accession>A0ACB8DCU9</accession>
<sequence>MAPTYTTDTESWTTIHSRKRVSPHSLSAISSSTTTEKLIYRPPQGLRLVQIPPGELQSLLSEAELRSSVIRILPKVNTALLVCQTRSVNAKLLAADPLTIPNFQLAARIYQATPPNTCRGVIHDITPKTSSAVLMGNLSDPDSGILTARMMGSTHTALITFSGLHVPRWVNYRGEMVHCAP</sequence>
<dbReference type="Proteomes" id="UP000821865">
    <property type="component" value="Chromosome 2"/>
</dbReference>
<gene>
    <name evidence="1" type="ORF">HPB49_011607</name>
</gene>
<organism evidence="1 2">
    <name type="scientific">Dermacentor silvarum</name>
    <name type="common">Tick</name>
    <dbReference type="NCBI Taxonomy" id="543639"/>
    <lineage>
        <taxon>Eukaryota</taxon>
        <taxon>Metazoa</taxon>
        <taxon>Ecdysozoa</taxon>
        <taxon>Arthropoda</taxon>
        <taxon>Chelicerata</taxon>
        <taxon>Arachnida</taxon>
        <taxon>Acari</taxon>
        <taxon>Parasitiformes</taxon>
        <taxon>Ixodida</taxon>
        <taxon>Ixodoidea</taxon>
        <taxon>Ixodidae</taxon>
        <taxon>Rhipicephalinae</taxon>
        <taxon>Dermacentor</taxon>
    </lineage>
</organism>
<evidence type="ECO:0000313" key="1">
    <source>
        <dbReference type="EMBL" id="KAH7965860.1"/>
    </source>
</evidence>
<protein>
    <submittedName>
        <fullName evidence="1">Uncharacterized protein</fullName>
    </submittedName>
</protein>
<evidence type="ECO:0000313" key="2">
    <source>
        <dbReference type="Proteomes" id="UP000821865"/>
    </source>
</evidence>
<name>A0ACB8DCU9_DERSI</name>
<keyword evidence="2" id="KW-1185">Reference proteome</keyword>
<reference evidence="1" key="1">
    <citation type="submission" date="2020-05" db="EMBL/GenBank/DDBJ databases">
        <title>Large-scale comparative analyses of tick genomes elucidate their genetic diversity and vector capacities.</title>
        <authorList>
            <person name="Jia N."/>
            <person name="Wang J."/>
            <person name="Shi W."/>
            <person name="Du L."/>
            <person name="Sun Y."/>
            <person name="Zhan W."/>
            <person name="Jiang J."/>
            <person name="Wang Q."/>
            <person name="Zhang B."/>
            <person name="Ji P."/>
            <person name="Sakyi L.B."/>
            <person name="Cui X."/>
            <person name="Yuan T."/>
            <person name="Jiang B."/>
            <person name="Yang W."/>
            <person name="Lam T.T.-Y."/>
            <person name="Chang Q."/>
            <person name="Ding S."/>
            <person name="Wang X."/>
            <person name="Zhu J."/>
            <person name="Ruan X."/>
            <person name="Zhao L."/>
            <person name="Wei J."/>
            <person name="Que T."/>
            <person name="Du C."/>
            <person name="Cheng J."/>
            <person name="Dai P."/>
            <person name="Han X."/>
            <person name="Huang E."/>
            <person name="Gao Y."/>
            <person name="Liu J."/>
            <person name="Shao H."/>
            <person name="Ye R."/>
            <person name="Li L."/>
            <person name="Wei W."/>
            <person name="Wang X."/>
            <person name="Wang C."/>
            <person name="Yang T."/>
            <person name="Huo Q."/>
            <person name="Li W."/>
            <person name="Guo W."/>
            <person name="Chen H."/>
            <person name="Zhou L."/>
            <person name="Ni X."/>
            <person name="Tian J."/>
            <person name="Zhou Y."/>
            <person name="Sheng Y."/>
            <person name="Liu T."/>
            <person name="Pan Y."/>
            <person name="Xia L."/>
            <person name="Li J."/>
            <person name="Zhao F."/>
            <person name="Cao W."/>
        </authorList>
    </citation>
    <scope>NUCLEOTIDE SEQUENCE</scope>
    <source>
        <strain evidence="1">Dsil-2018</strain>
    </source>
</reference>